<dbReference type="PROSITE" id="PS50006">
    <property type="entry name" value="FHA_DOMAIN"/>
    <property type="match status" value="1"/>
</dbReference>
<reference evidence="3 4" key="1">
    <citation type="submission" date="2020-10" db="EMBL/GenBank/DDBJ databases">
        <title>Sequencing the genomes of 1000 actinobacteria strains.</title>
        <authorList>
            <person name="Klenk H.-P."/>
        </authorList>
    </citation>
    <scope>NUCLEOTIDE SEQUENCE [LARGE SCALE GENOMIC DNA]</scope>
    <source>
        <strain evidence="3 4">DSM 46744</strain>
    </source>
</reference>
<dbReference type="SUPFAM" id="SSF49879">
    <property type="entry name" value="SMAD/FHA domain"/>
    <property type="match status" value="1"/>
</dbReference>
<keyword evidence="4" id="KW-1185">Reference proteome</keyword>
<keyword evidence="1" id="KW-0597">Phosphoprotein</keyword>
<feature type="domain" description="FHA" evidence="2">
    <location>
        <begin position="51"/>
        <end position="102"/>
    </location>
</feature>
<proteinExistence type="predicted"/>
<comment type="caution">
    <text evidence="3">The sequence shown here is derived from an EMBL/GenBank/DDBJ whole genome shotgun (WGS) entry which is preliminary data.</text>
</comment>
<dbReference type="RefSeq" id="WP_192760022.1">
    <property type="nucleotide sequence ID" value="NZ_JADBDZ010000001.1"/>
</dbReference>
<evidence type="ECO:0000256" key="1">
    <source>
        <dbReference type="ARBA" id="ARBA00022553"/>
    </source>
</evidence>
<dbReference type="InterPro" id="IPR000253">
    <property type="entry name" value="FHA_dom"/>
</dbReference>
<dbReference type="EMBL" id="JADBDZ010000001">
    <property type="protein sequence ID" value="MBE1533470.1"/>
    <property type="molecule type" value="Genomic_DNA"/>
</dbReference>
<gene>
    <name evidence="3" type="ORF">H4W34_003303</name>
</gene>
<protein>
    <recommendedName>
        <fullName evidence="2">FHA domain-containing protein</fullName>
    </recommendedName>
</protein>
<dbReference type="CDD" id="cd00060">
    <property type="entry name" value="FHA"/>
    <property type="match status" value="1"/>
</dbReference>
<dbReference type="Gene3D" id="2.60.200.20">
    <property type="match status" value="1"/>
</dbReference>
<accession>A0ABR9JSC6</accession>
<evidence type="ECO:0000259" key="2">
    <source>
        <dbReference type="PROSITE" id="PS50006"/>
    </source>
</evidence>
<name>A0ABR9JSC6_9ACTN</name>
<evidence type="ECO:0000313" key="4">
    <source>
        <dbReference type="Proteomes" id="UP000627838"/>
    </source>
</evidence>
<dbReference type="InterPro" id="IPR008984">
    <property type="entry name" value="SMAD_FHA_dom_sf"/>
</dbReference>
<sequence>MTLTASTRKVDILPAHGASLAYGLPEAAPGTLFVQGPRGGMRVAPDAGFTVVFGRCEPEVHVCVGANDQHVSRRHGLIRHDGSRWMLYNTGKRAIRFPDRLVLGGHEAELPTSYTPLFILGPNQEHLLETRIATAPRPDPEEQHELGTVDPEGVAPQDTRAQLEGRALKDDVERLVLTCLARRYLAQIPNPQPLTWGQVSEELNRVRPDEGWNDKRAARVVEKVRKRLSPIYPGLREEEIPPPIGNALNHNLITVLLTNATLVQSDLILLEPNTA</sequence>
<organism evidence="3 4">
    <name type="scientific">Actinomadura algeriensis</name>
    <dbReference type="NCBI Taxonomy" id="1679523"/>
    <lineage>
        <taxon>Bacteria</taxon>
        <taxon>Bacillati</taxon>
        <taxon>Actinomycetota</taxon>
        <taxon>Actinomycetes</taxon>
        <taxon>Streptosporangiales</taxon>
        <taxon>Thermomonosporaceae</taxon>
        <taxon>Actinomadura</taxon>
    </lineage>
</organism>
<evidence type="ECO:0000313" key="3">
    <source>
        <dbReference type="EMBL" id="MBE1533470.1"/>
    </source>
</evidence>
<dbReference type="Proteomes" id="UP000627838">
    <property type="component" value="Unassembled WGS sequence"/>
</dbReference>